<evidence type="ECO:0000313" key="2">
    <source>
        <dbReference type="EMBL" id="NIH80701.1"/>
    </source>
</evidence>
<keyword evidence="1" id="KW-0812">Transmembrane</keyword>
<accession>A0ABX0SUR2</accession>
<dbReference type="EMBL" id="JAANOU010000001">
    <property type="protein sequence ID" value="NIH80701.1"/>
    <property type="molecule type" value="Genomic_DNA"/>
</dbReference>
<keyword evidence="1" id="KW-0472">Membrane</keyword>
<feature type="transmembrane region" description="Helical" evidence="1">
    <location>
        <begin position="35"/>
        <end position="54"/>
    </location>
</feature>
<proteinExistence type="predicted"/>
<reference evidence="2 3" key="1">
    <citation type="submission" date="2020-03" db="EMBL/GenBank/DDBJ databases">
        <title>Sequencing the genomes of 1000 actinobacteria strains.</title>
        <authorList>
            <person name="Klenk H.-P."/>
        </authorList>
    </citation>
    <scope>NUCLEOTIDE SEQUENCE [LARGE SCALE GENOMIC DNA]</scope>
    <source>
        <strain evidence="2 3">DSM 45668</strain>
    </source>
</reference>
<sequence length="56" mass="6294">MPESSFEAELEHRLALLESPDSDETFLPDLPWRDVVLAAVVLAVVSVLLIWWGYPA</sequence>
<keyword evidence="3" id="KW-1185">Reference proteome</keyword>
<gene>
    <name evidence="2" type="ORF">FHX46_003231</name>
</gene>
<protein>
    <submittedName>
        <fullName evidence="2">Uncharacterized protein</fullName>
    </submittedName>
</protein>
<organism evidence="2 3">
    <name type="scientific">Amycolatopsis viridis</name>
    <dbReference type="NCBI Taxonomy" id="185678"/>
    <lineage>
        <taxon>Bacteria</taxon>
        <taxon>Bacillati</taxon>
        <taxon>Actinomycetota</taxon>
        <taxon>Actinomycetes</taxon>
        <taxon>Pseudonocardiales</taxon>
        <taxon>Pseudonocardiaceae</taxon>
        <taxon>Amycolatopsis</taxon>
    </lineage>
</organism>
<name>A0ABX0SUR2_9PSEU</name>
<comment type="caution">
    <text evidence="2">The sequence shown here is derived from an EMBL/GenBank/DDBJ whole genome shotgun (WGS) entry which is preliminary data.</text>
</comment>
<evidence type="ECO:0000313" key="3">
    <source>
        <dbReference type="Proteomes" id="UP000754495"/>
    </source>
</evidence>
<evidence type="ECO:0000256" key="1">
    <source>
        <dbReference type="SAM" id="Phobius"/>
    </source>
</evidence>
<dbReference type="Proteomes" id="UP000754495">
    <property type="component" value="Unassembled WGS sequence"/>
</dbReference>
<dbReference type="RefSeq" id="WP_167115332.1">
    <property type="nucleotide sequence ID" value="NZ_JAANOU010000001.1"/>
</dbReference>
<keyword evidence="1" id="KW-1133">Transmembrane helix</keyword>